<feature type="transmembrane region" description="Helical" evidence="1">
    <location>
        <begin position="98"/>
        <end position="116"/>
    </location>
</feature>
<keyword evidence="1" id="KW-1133">Transmembrane helix</keyword>
<keyword evidence="1" id="KW-0472">Membrane</keyword>
<reference evidence="2" key="1">
    <citation type="submission" date="2015-09" db="EMBL/GenBank/DDBJ databases">
        <authorList>
            <consortium name="Pathogen Informatics"/>
        </authorList>
    </citation>
    <scope>NUCLEOTIDE SEQUENCE</scope>
    <source>
        <strain evidence="2">2789STDY5834896</strain>
    </source>
</reference>
<dbReference type="AlphaFoldDB" id="A0A1C6ISK9"/>
<feature type="transmembrane region" description="Helical" evidence="1">
    <location>
        <begin position="137"/>
        <end position="159"/>
    </location>
</feature>
<dbReference type="PROSITE" id="PS51257">
    <property type="entry name" value="PROKAR_LIPOPROTEIN"/>
    <property type="match status" value="1"/>
</dbReference>
<keyword evidence="1" id="KW-0812">Transmembrane</keyword>
<evidence type="ECO:0000256" key="1">
    <source>
        <dbReference type="SAM" id="Phobius"/>
    </source>
</evidence>
<feature type="transmembrane region" description="Helical" evidence="1">
    <location>
        <begin position="171"/>
        <end position="189"/>
    </location>
</feature>
<feature type="transmembrane region" description="Helical" evidence="1">
    <location>
        <begin position="74"/>
        <end position="92"/>
    </location>
</feature>
<proteinExistence type="predicted"/>
<dbReference type="EMBL" id="FMHG01000001">
    <property type="protein sequence ID" value="SCJ72772.1"/>
    <property type="molecule type" value="Genomic_DNA"/>
</dbReference>
<protein>
    <submittedName>
        <fullName evidence="2">Uncharacterized protein</fullName>
    </submittedName>
</protein>
<name>A0A1C6ISK9_9FIRM</name>
<feature type="transmembrane region" description="Helical" evidence="1">
    <location>
        <begin position="7"/>
        <end position="26"/>
    </location>
</feature>
<sequence>MDKLSRWIRVATAAPILAGCMLVVLYCCRSELIGGAPPLQWGLLCLTVLPLLAYPLQRYIPGFRGRGREGQRSLAMVFAVIGYLLGCVGNALLRGTRAMWIVYTEYLLSGLLLLAVNKLIGKKASGHACGAAGPVALLCYFGVPALLPGAVLLVLVWWASLHTGRHTSAQLAGGTAVPLAALLLIHLLSPLL</sequence>
<gene>
    <name evidence="2" type="ORF">SAMEA3545359_01654</name>
</gene>
<accession>A0A1C6ISK9</accession>
<evidence type="ECO:0000313" key="2">
    <source>
        <dbReference type="EMBL" id="SCJ72772.1"/>
    </source>
</evidence>
<feature type="transmembrane region" description="Helical" evidence="1">
    <location>
        <begin position="38"/>
        <end position="54"/>
    </location>
</feature>
<organism evidence="2">
    <name type="scientific">uncultured Anaerotruncus sp</name>
    <dbReference type="NCBI Taxonomy" id="905011"/>
    <lineage>
        <taxon>Bacteria</taxon>
        <taxon>Bacillati</taxon>
        <taxon>Bacillota</taxon>
        <taxon>Clostridia</taxon>
        <taxon>Eubacteriales</taxon>
        <taxon>Oscillospiraceae</taxon>
        <taxon>Anaerotruncus</taxon>
        <taxon>environmental samples</taxon>
    </lineage>
</organism>